<dbReference type="InterPro" id="IPR019489">
    <property type="entry name" value="Clp_ATPase_C"/>
</dbReference>
<dbReference type="GO" id="GO:0034605">
    <property type="term" value="P:cellular response to heat"/>
    <property type="evidence" value="ECO:0007669"/>
    <property type="project" value="TreeGrafter"/>
</dbReference>
<dbReference type="Pfam" id="PF10431">
    <property type="entry name" value="ClpB_D2-small"/>
    <property type="match status" value="1"/>
</dbReference>
<dbReference type="PANTHER" id="PTHR11638">
    <property type="entry name" value="ATP-DEPENDENT CLP PROTEASE"/>
    <property type="match status" value="1"/>
</dbReference>
<protein>
    <submittedName>
        <fullName evidence="10">ATP-dependent Clp protease ATP-binding subunit ClpA</fullName>
    </submittedName>
</protein>
<dbReference type="PRINTS" id="PR00300">
    <property type="entry name" value="CLPPROTEASEA"/>
</dbReference>
<keyword evidence="10" id="KW-0645">Protease</keyword>
<evidence type="ECO:0000256" key="1">
    <source>
        <dbReference type="ARBA" id="ARBA00008675"/>
    </source>
</evidence>
<dbReference type="InterPro" id="IPR013461">
    <property type="entry name" value="ClpA"/>
</dbReference>
<feature type="compositionally biased region" description="Basic and acidic residues" evidence="8">
    <location>
        <begin position="746"/>
        <end position="757"/>
    </location>
</feature>
<dbReference type="GO" id="GO:0006508">
    <property type="term" value="P:proteolysis"/>
    <property type="evidence" value="ECO:0007669"/>
    <property type="project" value="UniProtKB-KW"/>
</dbReference>
<evidence type="ECO:0000256" key="4">
    <source>
        <dbReference type="ARBA" id="ARBA00022840"/>
    </source>
</evidence>
<dbReference type="FunFam" id="3.40.50.300:FF:000025">
    <property type="entry name" value="ATP-dependent Clp protease subunit"/>
    <property type="match status" value="1"/>
</dbReference>
<dbReference type="CDD" id="cd00009">
    <property type="entry name" value="AAA"/>
    <property type="match status" value="1"/>
</dbReference>
<keyword evidence="5 7" id="KW-0143">Chaperone</keyword>
<dbReference type="OrthoDB" id="9803641at2"/>
<feature type="compositionally biased region" description="Polar residues" evidence="8">
    <location>
        <begin position="165"/>
        <end position="174"/>
    </location>
</feature>
<keyword evidence="3 7" id="KW-0547">Nucleotide-binding</keyword>
<evidence type="ECO:0000256" key="5">
    <source>
        <dbReference type="ARBA" id="ARBA00023186"/>
    </source>
</evidence>
<keyword evidence="2 6" id="KW-0677">Repeat</keyword>
<dbReference type="InterPro" id="IPR028299">
    <property type="entry name" value="ClpA/B_CS2"/>
</dbReference>
<dbReference type="Gene3D" id="3.40.50.300">
    <property type="entry name" value="P-loop containing nucleotide triphosphate hydrolases"/>
    <property type="match status" value="2"/>
</dbReference>
<dbReference type="STRING" id="1122252.SAMN05660443_1325"/>
<name>A0A1I1G174_9GAMM</name>
<keyword evidence="11" id="KW-1185">Reference proteome</keyword>
<dbReference type="InterPro" id="IPR041546">
    <property type="entry name" value="ClpA/ClpB_AAA_lid"/>
</dbReference>
<dbReference type="Proteomes" id="UP000199058">
    <property type="component" value="Unassembled WGS sequence"/>
</dbReference>
<dbReference type="GO" id="GO:0016887">
    <property type="term" value="F:ATP hydrolysis activity"/>
    <property type="evidence" value="ECO:0007669"/>
    <property type="project" value="InterPro"/>
</dbReference>
<dbReference type="Pfam" id="PF00004">
    <property type="entry name" value="AAA"/>
    <property type="match status" value="1"/>
</dbReference>
<dbReference type="Gene3D" id="1.10.8.60">
    <property type="match status" value="2"/>
</dbReference>
<dbReference type="RefSeq" id="WP_091960947.1">
    <property type="nucleotide sequence ID" value="NZ_FOLH01000002.1"/>
</dbReference>
<evidence type="ECO:0000256" key="6">
    <source>
        <dbReference type="PROSITE-ProRule" id="PRU01251"/>
    </source>
</evidence>
<dbReference type="Pfam" id="PF02861">
    <property type="entry name" value="Clp_N"/>
    <property type="match status" value="1"/>
</dbReference>
<dbReference type="PROSITE" id="PS00871">
    <property type="entry name" value="CLPAB_2"/>
    <property type="match status" value="1"/>
</dbReference>
<dbReference type="NCBIfam" id="TIGR02639">
    <property type="entry name" value="ClpA"/>
    <property type="match status" value="1"/>
</dbReference>
<dbReference type="InterPro" id="IPR050130">
    <property type="entry name" value="ClpA_ClpB"/>
</dbReference>
<evidence type="ECO:0000313" key="11">
    <source>
        <dbReference type="Proteomes" id="UP000199058"/>
    </source>
</evidence>
<dbReference type="InterPro" id="IPR001270">
    <property type="entry name" value="ClpA/B"/>
</dbReference>
<evidence type="ECO:0000256" key="7">
    <source>
        <dbReference type="RuleBase" id="RU004432"/>
    </source>
</evidence>
<evidence type="ECO:0000256" key="8">
    <source>
        <dbReference type="SAM" id="MobiDB-lite"/>
    </source>
</evidence>
<evidence type="ECO:0000256" key="2">
    <source>
        <dbReference type="ARBA" id="ARBA00022737"/>
    </source>
</evidence>
<dbReference type="InterPro" id="IPR018368">
    <property type="entry name" value="ClpA/B_CS1"/>
</dbReference>
<dbReference type="InterPro" id="IPR003959">
    <property type="entry name" value="ATPase_AAA_core"/>
</dbReference>
<feature type="compositionally biased region" description="Basic and acidic residues" evidence="8">
    <location>
        <begin position="146"/>
        <end position="161"/>
    </location>
</feature>
<dbReference type="SUPFAM" id="SSF52540">
    <property type="entry name" value="P-loop containing nucleoside triphosphate hydrolases"/>
    <property type="match status" value="2"/>
</dbReference>
<dbReference type="CDD" id="cd19499">
    <property type="entry name" value="RecA-like_ClpB_Hsp104-like"/>
    <property type="match status" value="1"/>
</dbReference>
<dbReference type="InterPro" id="IPR004176">
    <property type="entry name" value="Clp_R_N"/>
</dbReference>
<feature type="domain" description="Clp R" evidence="9">
    <location>
        <begin position="1"/>
        <end position="145"/>
    </location>
</feature>
<organism evidence="10 11">
    <name type="scientific">Marinospirillum celere</name>
    <dbReference type="NCBI Taxonomy" id="1122252"/>
    <lineage>
        <taxon>Bacteria</taxon>
        <taxon>Pseudomonadati</taxon>
        <taxon>Pseudomonadota</taxon>
        <taxon>Gammaproteobacteria</taxon>
        <taxon>Oceanospirillales</taxon>
        <taxon>Oceanospirillaceae</taxon>
        <taxon>Marinospirillum</taxon>
    </lineage>
</organism>
<dbReference type="GO" id="GO:0043335">
    <property type="term" value="P:protein unfolding"/>
    <property type="evidence" value="ECO:0007669"/>
    <property type="project" value="InterPro"/>
</dbReference>
<evidence type="ECO:0000256" key="3">
    <source>
        <dbReference type="ARBA" id="ARBA00022741"/>
    </source>
</evidence>
<dbReference type="SMART" id="SM00382">
    <property type="entry name" value="AAA"/>
    <property type="match status" value="2"/>
</dbReference>
<dbReference type="InterPro" id="IPR003593">
    <property type="entry name" value="AAA+_ATPase"/>
</dbReference>
<dbReference type="SMART" id="SM01086">
    <property type="entry name" value="ClpB_D2-small"/>
    <property type="match status" value="1"/>
</dbReference>
<dbReference type="Pfam" id="PF07724">
    <property type="entry name" value="AAA_2"/>
    <property type="match status" value="1"/>
</dbReference>
<dbReference type="GO" id="GO:0005737">
    <property type="term" value="C:cytoplasm"/>
    <property type="evidence" value="ECO:0007669"/>
    <property type="project" value="TreeGrafter"/>
</dbReference>
<dbReference type="GO" id="GO:0008233">
    <property type="term" value="F:peptidase activity"/>
    <property type="evidence" value="ECO:0007669"/>
    <property type="project" value="UniProtKB-KW"/>
</dbReference>
<dbReference type="Pfam" id="PF17871">
    <property type="entry name" value="AAA_lid_9"/>
    <property type="match status" value="1"/>
</dbReference>
<feature type="region of interest" description="Disordered" evidence="8">
    <location>
        <begin position="146"/>
        <end position="174"/>
    </location>
</feature>
<dbReference type="EMBL" id="FOLH01000002">
    <property type="protein sequence ID" value="SFC05066.1"/>
    <property type="molecule type" value="Genomic_DNA"/>
</dbReference>
<dbReference type="SUPFAM" id="SSF81923">
    <property type="entry name" value="Double Clp-N motif"/>
    <property type="match status" value="1"/>
</dbReference>
<dbReference type="GO" id="GO:0005524">
    <property type="term" value="F:ATP binding"/>
    <property type="evidence" value="ECO:0007669"/>
    <property type="project" value="UniProtKB-KW"/>
</dbReference>
<dbReference type="InterPro" id="IPR036628">
    <property type="entry name" value="Clp_N_dom_sf"/>
</dbReference>
<keyword evidence="4 7" id="KW-0067">ATP-binding</keyword>
<reference evidence="10 11" key="1">
    <citation type="submission" date="2016-10" db="EMBL/GenBank/DDBJ databases">
        <authorList>
            <person name="de Groot N.N."/>
        </authorList>
    </citation>
    <scope>NUCLEOTIDE SEQUENCE [LARGE SCALE GENOMIC DNA]</scope>
    <source>
        <strain evidence="10 11">DSM 18438</strain>
    </source>
</reference>
<dbReference type="AlphaFoldDB" id="A0A1I1G174"/>
<evidence type="ECO:0000259" key="9">
    <source>
        <dbReference type="PROSITE" id="PS51903"/>
    </source>
</evidence>
<sequence length="765" mass="84888">MLSKDLEHTLNEAFTLARRQRHEFMTVEHLLLSLLDNESAAQVLKACGADLGVIRKDLNDFINATTPVIPDDNLERETQPTLGFQRVLQRAVFHVQSSGKSEVTGANVLVAIFSEQESQAVYFLKQQDIARVDVVNYISHGISKVSDDPEQDHGMLGHEQEESQEGVSSNHPLHSFATNLNEQARIGRIDPLVGRDQEVERTIQVLARRRKNNPLLVGEAGVGKTAIAEGLAKRIVDGEVPEVIGDAVVYSLDLGALLAGTKYRGDFEKRLKALLHELKKQENSILFIDEIHTIIGAGAASGGVMDASNLLKPMLSSGELRCIGSTTFQEFRGIFEKDRALARRFQKIDVVEPSVEDTIAILKGLKSRFEQHHKLKYDDQSLETAARLAARYINDRHLPDKAIDVVDEAGAYQQLLPEDQRVEVITSSEVEAIVSKIARIPPKTVSSNDKEVLRNVERDLKMLVFGQDEGIQALSNAIKLSRAGLKSPEKPIGAFLFAGPTGVGKTEVTKQLARTLGIELVRFDMSEYMERHTVSRLIGAPPGYVGYDQGGLLTEAITKNPHCVLLLDEIEKAHPEVFNLLLQVMDHGTLTDNNGRKADFRNVILVMTTNAGAEVLNKRSIGFKEQDNTSDGMEVIRKFFTPEFRNRLDTIIQFKALDTEVIKNVVDKFLVELQAQLDDKRVVLDVDDKARAWLAARGYDQAMGARPMARLIQEKIKKPMAEAILFGELSDKGGTVHVTVESSESEDLKLEFEAASREEEEEGAV</sequence>
<proteinExistence type="inferred from homology"/>
<dbReference type="Gene3D" id="1.10.1780.10">
    <property type="entry name" value="Clp, N-terminal domain"/>
    <property type="match status" value="1"/>
</dbReference>
<dbReference type="PANTHER" id="PTHR11638:SF111">
    <property type="entry name" value="ATP-DEPENDENT CLP PROTEASE ATP-BINDING SUBUNIT CLPA"/>
    <property type="match status" value="1"/>
</dbReference>
<comment type="similarity">
    <text evidence="1 7">Belongs to the ClpA/ClpB family.</text>
</comment>
<evidence type="ECO:0000313" key="10">
    <source>
        <dbReference type="EMBL" id="SFC05066.1"/>
    </source>
</evidence>
<dbReference type="PROSITE" id="PS51903">
    <property type="entry name" value="CLP_R"/>
    <property type="match status" value="1"/>
</dbReference>
<dbReference type="InterPro" id="IPR027417">
    <property type="entry name" value="P-loop_NTPase"/>
</dbReference>
<keyword evidence="10" id="KW-0378">Hydrolase</keyword>
<gene>
    <name evidence="10" type="ORF">SAMN05660443_1325</name>
</gene>
<dbReference type="PROSITE" id="PS00870">
    <property type="entry name" value="CLPAB_1"/>
    <property type="match status" value="1"/>
</dbReference>
<accession>A0A1I1G174</accession>
<feature type="region of interest" description="Disordered" evidence="8">
    <location>
        <begin position="742"/>
        <end position="765"/>
    </location>
</feature>